<dbReference type="GeneID" id="69007646"/>
<evidence type="ECO:0000256" key="1">
    <source>
        <dbReference type="SAM" id="MobiDB-lite"/>
    </source>
</evidence>
<organism evidence="2 3">
    <name type="scientific">Colletotrichum gloeosporioides</name>
    <name type="common">Anthracnose fungus</name>
    <name type="synonym">Glomerella cingulata</name>
    <dbReference type="NCBI Taxonomy" id="474922"/>
    <lineage>
        <taxon>Eukaryota</taxon>
        <taxon>Fungi</taxon>
        <taxon>Dikarya</taxon>
        <taxon>Ascomycota</taxon>
        <taxon>Pezizomycotina</taxon>
        <taxon>Sordariomycetes</taxon>
        <taxon>Hypocreomycetidae</taxon>
        <taxon>Glomerellales</taxon>
        <taxon>Glomerellaceae</taxon>
        <taxon>Colletotrichum</taxon>
        <taxon>Colletotrichum gloeosporioides species complex</taxon>
    </lineage>
</organism>
<protein>
    <submittedName>
        <fullName evidence="2">Uncharacterized protein</fullName>
    </submittedName>
</protein>
<dbReference type="EMBL" id="WVTB01000050">
    <property type="protein sequence ID" value="KAF3804125.1"/>
    <property type="molecule type" value="Genomic_DNA"/>
</dbReference>
<proteinExistence type="predicted"/>
<name>A0A8H4FJ96_COLGL</name>
<gene>
    <name evidence="2" type="ORF">GCG54_00000474</name>
</gene>
<feature type="region of interest" description="Disordered" evidence="1">
    <location>
        <begin position="167"/>
        <end position="191"/>
    </location>
</feature>
<evidence type="ECO:0000313" key="2">
    <source>
        <dbReference type="EMBL" id="KAF3804125.1"/>
    </source>
</evidence>
<accession>A0A8H4FJ96</accession>
<comment type="caution">
    <text evidence="2">The sequence shown here is derived from an EMBL/GenBank/DDBJ whole genome shotgun (WGS) entry which is preliminary data.</text>
</comment>
<keyword evidence="3" id="KW-1185">Reference proteome</keyword>
<reference evidence="2" key="2">
    <citation type="submission" date="2020-03" db="EMBL/GenBank/DDBJ databases">
        <authorList>
            <person name="Fu F.-F."/>
            <person name="Chen J."/>
        </authorList>
    </citation>
    <scope>NUCLEOTIDE SEQUENCE</scope>
    <source>
        <strain evidence="2">Lc1</strain>
    </source>
</reference>
<reference evidence="2" key="1">
    <citation type="journal article" date="2020" name="Phytopathology">
        <title>Genome sequence and comparative analysis of Colletotrichum gloeosporioides isolated from Liriodendron leaves.</title>
        <authorList>
            <person name="Fu F.F."/>
            <person name="Hao Z."/>
            <person name="Wang P."/>
            <person name="Lu Y."/>
            <person name="Xue L.J."/>
            <person name="Wei G."/>
            <person name="Tian Y."/>
            <person name="Baishi H."/>
            <person name="Xu H."/>
            <person name="Shi J."/>
            <person name="Cheng T."/>
            <person name="Wang G."/>
            <person name="Yi Y."/>
            <person name="Chen J."/>
        </authorList>
    </citation>
    <scope>NUCLEOTIDE SEQUENCE</scope>
    <source>
        <strain evidence="2">Lc1</strain>
    </source>
</reference>
<dbReference type="AlphaFoldDB" id="A0A8H4FJ96"/>
<sequence length="292" mass="33420">MNPSMDGNDSGREFQEADDDMIEIQSIPSLTDDIMSPSDSGPVNWNVIVDPELRALYQYAISHLDENRFLRNHRRLLKGYYILLQSQAHKTDQISSIDFLRSRKHRNLISSKILGSLSPQKAGQSGDLREELQKNENRNLTIERYLRGPDETYEAGSETKMLCFKEDGDDREVSENEGQSDSDTNDGETSKSTVSVSCEKLAETRQFLTSGVALTKFKTDFRDFLFPKAKAEKGKAIFRVEGRSQNWAQCYKSSFFGWIYDVWKPPTSTHHRIRYTCVRGHPCDDRVAIISK</sequence>
<evidence type="ECO:0000313" key="3">
    <source>
        <dbReference type="Proteomes" id="UP000613401"/>
    </source>
</evidence>
<dbReference type="Proteomes" id="UP000613401">
    <property type="component" value="Unassembled WGS sequence"/>
</dbReference>
<dbReference type="RefSeq" id="XP_045263284.1">
    <property type="nucleotide sequence ID" value="XM_045400611.1"/>
</dbReference>